<dbReference type="Proteomes" id="UP000295807">
    <property type="component" value="Unassembled WGS sequence"/>
</dbReference>
<feature type="region of interest" description="Disordered" evidence="1">
    <location>
        <begin position="1"/>
        <end position="44"/>
    </location>
</feature>
<accession>A0A4R3KVV7</accession>
<evidence type="ECO:0000256" key="1">
    <source>
        <dbReference type="SAM" id="MobiDB-lite"/>
    </source>
</evidence>
<keyword evidence="3" id="KW-1185">Reference proteome</keyword>
<gene>
    <name evidence="2" type="ORF">EDD80_10156</name>
</gene>
<evidence type="ECO:0000313" key="3">
    <source>
        <dbReference type="Proteomes" id="UP000295807"/>
    </source>
</evidence>
<evidence type="ECO:0000313" key="2">
    <source>
        <dbReference type="EMBL" id="TCS89859.1"/>
    </source>
</evidence>
<organism evidence="2 3">
    <name type="scientific">Anseongella ginsenosidimutans</name>
    <dbReference type="NCBI Taxonomy" id="496056"/>
    <lineage>
        <taxon>Bacteria</taxon>
        <taxon>Pseudomonadati</taxon>
        <taxon>Bacteroidota</taxon>
        <taxon>Sphingobacteriia</taxon>
        <taxon>Sphingobacteriales</taxon>
        <taxon>Sphingobacteriaceae</taxon>
        <taxon>Anseongella</taxon>
    </lineage>
</organism>
<protein>
    <submittedName>
        <fullName evidence="2">Uncharacterized protein</fullName>
    </submittedName>
</protein>
<proteinExistence type="predicted"/>
<dbReference type="AlphaFoldDB" id="A0A4R3KVV7"/>
<feature type="compositionally biased region" description="Basic and acidic residues" evidence="1">
    <location>
        <begin position="1"/>
        <end position="16"/>
    </location>
</feature>
<name>A0A4R3KVV7_9SPHI</name>
<dbReference type="EMBL" id="SMAD01000001">
    <property type="protein sequence ID" value="TCS89859.1"/>
    <property type="molecule type" value="Genomic_DNA"/>
</dbReference>
<sequence>MSKNDKQKKPRTDVGKATKAVSDYQAEKGSKPESIIPDSKKRKK</sequence>
<reference evidence="2 3" key="1">
    <citation type="submission" date="2019-03" db="EMBL/GenBank/DDBJ databases">
        <title>Genomic Encyclopedia of Type Strains, Phase IV (KMG-IV): sequencing the most valuable type-strain genomes for metagenomic binning, comparative biology and taxonomic classification.</title>
        <authorList>
            <person name="Goeker M."/>
        </authorList>
    </citation>
    <scope>NUCLEOTIDE SEQUENCE [LARGE SCALE GENOMIC DNA]</scope>
    <source>
        <strain evidence="2 3">DSM 21100</strain>
    </source>
</reference>
<comment type="caution">
    <text evidence="2">The sequence shown here is derived from an EMBL/GenBank/DDBJ whole genome shotgun (WGS) entry which is preliminary data.</text>
</comment>